<dbReference type="EMBL" id="JADVKH010000111">
    <property type="protein sequence ID" value="MBJ9691046.1"/>
    <property type="molecule type" value="Genomic_DNA"/>
</dbReference>
<reference evidence="1 2" key="1">
    <citation type="submission" date="2020-11" db="EMBL/GenBank/DDBJ databases">
        <title>Enhanced detection system for hospital associated transmission using whole genome sequencing surveillance.</title>
        <authorList>
            <person name="Harrison L.H."/>
            <person name="Van Tyne D."/>
            <person name="Marsh J.W."/>
            <person name="Griffith M.P."/>
            <person name="Snyder D.J."/>
            <person name="Cooper V.S."/>
            <person name="Mustapha M."/>
        </authorList>
    </citation>
    <scope>NUCLEOTIDE SEQUENCE [LARGE SCALE GENOMIC DNA]</scope>
    <source>
        <strain evidence="1 2">BC00020</strain>
    </source>
</reference>
<dbReference type="RefSeq" id="WP_175935940.1">
    <property type="nucleotide sequence ID" value="NZ_CADESV010000001.1"/>
</dbReference>
<evidence type="ECO:0000313" key="2">
    <source>
        <dbReference type="Proteomes" id="UP000808215"/>
    </source>
</evidence>
<organism evidence="1 2">
    <name type="scientific">Burkholderia vietnamiensis</name>
    <dbReference type="NCBI Taxonomy" id="60552"/>
    <lineage>
        <taxon>Bacteria</taxon>
        <taxon>Pseudomonadati</taxon>
        <taxon>Pseudomonadota</taxon>
        <taxon>Betaproteobacteria</taxon>
        <taxon>Burkholderiales</taxon>
        <taxon>Burkholderiaceae</taxon>
        <taxon>Burkholderia</taxon>
        <taxon>Burkholderia cepacia complex</taxon>
    </lineage>
</organism>
<evidence type="ECO:0000313" key="1">
    <source>
        <dbReference type="EMBL" id="MBJ9691046.1"/>
    </source>
</evidence>
<dbReference type="Proteomes" id="UP000808215">
    <property type="component" value="Unassembled WGS sequence"/>
</dbReference>
<keyword evidence="2" id="KW-1185">Reference proteome</keyword>
<accession>A0ABS1B5I7</accession>
<name>A0ABS1B5I7_BURVI</name>
<gene>
    <name evidence="1" type="ORF">I5589_28620</name>
</gene>
<proteinExistence type="predicted"/>
<comment type="caution">
    <text evidence="1">The sequence shown here is derived from an EMBL/GenBank/DDBJ whole genome shotgun (WGS) entry which is preliminary data.</text>
</comment>
<protein>
    <submittedName>
        <fullName evidence="1">Uncharacterized protein</fullName>
    </submittedName>
</protein>
<sequence>MDTHLMIGLGILLGAAAAAAATRDLLRAMKARAKLVPVRVRVSSQGRRCADR</sequence>